<evidence type="ECO:0000256" key="10">
    <source>
        <dbReference type="ARBA" id="ARBA00023239"/>
    </source>
</evidence>
<dbReference type="EC" id="4.2.1.20" evidence="12"/>
<accession>A0ABT2ECY8</accession>
<evidence type="ECO:0000256" key="3">
    <source>
        <dbReference type="ARBA" id="ARBA00004733"/>
    </source>
</evidence>
<keyword evidence="10 12" id="KW-0456">Lyase</keyword>
<evidence type="ECO:0000256" key="9">
    <source>
        <dbReference type="ARBA" id="ARBA00023141"/>
    </source>
</evidence>
<sequence>MSVSKFSDLTRLPDARGHYGPYGGRFVSETLSYALEELETIYSSLRDDPDFQAEFDRDLAHYVGRPSPLYHAERWSQHLGGAQIWLKREDLNHTGAHKVNNTIGQALLAKKTGKPRVIAETGAGQHGVATATVAARLGLECDVYMGAEDVERQKLNVYRMRLLGARVIPVESGTRTLKDAMNEALRDWVTNVDNTFYIIGTVAGPHPYPQLVRDFNAVVGREARAQSLSHIGRLPDALIACVGGGSNAMGLFYPFVEDDEVAMYGVEAGGDGVETGRHAAPLTANAPRGVLHGNRTYLMSDEAGQVSDTHSISAGLDYPGVGPEHALWKDVGRVRYVAANDKDVLDAFRELTRMEGIMPALESAHAMAYAKVLAPQMRPDQHIVVNLSGRGDKDIMTVAKLDGIDI</sequence>
<organism evidence="14 15">
    <name type="scientific">Halomonas dongshanensis</name>
    <dbReference type="NCBI Taxonomy" id="2890835"/>
    <lineage>
        <taxon>Bacteria</taxon>
        <taxon>Pseudomonadati</taxon>
        <taxon>Pseudomonadota</taxon>
        <taxon>Gammaproteobacteria</taxon>
        <taxon>Oceanospirillales</taxon>
        <taxon>Halomonadaceae</taxon>
        <taxon>Halomonas</taxon>
    </lineage>
</organism>
<evidence type="ECO:0000313" key="14">
    <source>
        <dbReference type="EMBL" id="MCS2609446.1"/>
    </source>
</evidence>
<dbReference type="PANTHER" id="PTHR48077:SF3">
    <property type="entry name" value="TRYPTOPHAN SYNTHASE"/>
    <property type="match status" value="1"/>
</dbReference>
<evidence type="ECO:0000256" key="1">
    <source>
        <dbReference type="ARBA" id="ARBA00001933"/>
    </source>
</evidence>
<gene>
    <name evidence="12 14" type="primary">trpB</name>
    <name evidence="14" type="ORF">LLY24_08970</name>
</gene>
<dbReference type="InterPro" id="IPR006654">
    <property type="entry name" value="Trp_synth_beta"/>
</dbReference>
<keyword evidence="6 12" id="KW-0028">Amino-acid biosynthesis</keyword>
<dbReference type="InterPro" id="IPR023026">
    <property type="entry name" value="Trp_synth_beta/beta-like"/>
</dbReference>
<dbReference type="PROSITE" id="PS00168">
    <property type="entry name" value="TRP_SYNTHASE_BETA"/>
    <property type="match status" value="1"/>
</dbReference>
<comment type="caution">
    <text evidence="14">The sequence shown here is derived from an EMBL/GenBank/DDBJ whole genome shotgun (WGS) entry which is preliminary data.</text>
</comment>
<comment type="pathway">
    <text evidence="3 12">Amino-acid biosynthesis; L-tryptophan biosynthesis; L-tryptophan from chorismate: step 5/5.</text>
</comment>
<dbReference type="PIRSF" id="PIRSF001413">
    <property type="entry name" value="Trp_syn_beta"/>
    <property type="match status" value="1"/>
</dbReference>
<feature type="domain" description="Tryptophan synthase beta chain-like PALP" evidence="13">
    <location>
        <begin position="64"/>
        <end position="389"/>
    </location>
</feature>
<dbReference type="InterPro" id="IPR001926">
    <property type="entry name" value="TrpB-like_PALP"/>
</dbReference>
<dbReference type="NCBIfam" id="TIGR00263">
    <property type="entry name" value="trpB"/>
    <property type="match status" value="1"/>
</dbReference>
<keyword evidence="8 12" id="KW-0663">Pyridoxal phosphate</keyword>
<evidence type="ECO:0000256" key="6">
    <source>
        <dbReference type="ARBA" id="ARBA00022605"/>
    </source>
</evidence>
<comment type="catalytic activity">
    <reaction evidence="11 12">
        <text>(1S,2R)-1-C-(indol-3-yl)glycerol 3-phosphate + L-serine = D-glyceraldehyde 3-phosphate + L-tryptophan + H2O</text>
        <dbReference type="Rhea" id="RHEA:10532"/>
        <dbReference type="ChEBI" id="CHEBI:15377"/>
        <dbReference type="ChEBI" id="CHEBI:33384"/>
        <dbReference type="ChEBI" id="CHEBI:57912"/>
        <dbReference type="ChEBI" id="CHEBI:58866"/>
        <dbReference type="ChEBI" id="CHEBI:59776"/>
        <dbReference type="EC" id="4.2.1.20"/>
    </reaction>
</comment>
<dbReference type="InterPro" id="IPR006653">
    <property type="entry name" value="Trp_synth_b_CS"/>
</dbReference>
<dbReference type="InterPro" id="IPR036052">
    <property type="entry name" value="TrpB-like_PALP_sf"/>
</dbReference>
<comment type="function">
    <text evidence="2 12">The beta subunit is responsible for the synthesis of L-tryptophan from indole and L-serine.</text>
</comment>
<dbReference type="Pfam" id="PF00291">
    <property type="entry name" value="PALP"/>
    <property type="match status" value="1"/>
</dbReference>
<evidence type="ECO:0000313" key="15">
    <source>
        <dbReference type="Proteomes" id="UP001165542"/>
    </source>
</evidence>
<name>A0ABT2ECY8_9GAMM</name>
<proteinExistence type="inferred from homology"/>
<comment type="similarity">
    <text evidence="4 12">Belongs to the TrpB family.</text>
</comment>
<dbReference type="EMBL" id="JAJISC010000003">
    <property type="protein sequence ID" value="MCS2609446.1"/>
    <property type="molecule type" value="Genomic_DNA"/>
</dbReference>
<evidence type="ECO:0000256" key="8">
    <source>
        <dbReference type="ARBA" id="ARBA00022898"/>
    </source>
</evidence>
<dbReference type="SUPFAM" id="SSF53686">
    <property type="entry name" value="Tryptophan synthase beta subunit-like PLP-dependent enzymes"/>
    <property type="match status" value="1"/>
</dbReference>
<comment type="cofactor">
    <cofactor evidence="1 12">
        <name>pyridoxal 5'-phosphate</name>
        <dbReference type="ChEBI" id="CHEBI:597326"/>
    </cofactor>
</comment>
<evidence type="ECO:0000259" key="13">
    <source>
        <dbReference type="Pfam" id="PF00291"/>
    </source>
</evidence>
<comment type="subunit">
    <text evidence="5 12">Tetramer of two alpha and two beta chains.</text>
</comment>
<protein>
    <recommendedName>
        <fullName evidence="12">Tryptophan synthase beta chain</fullName>
        <ecNumber evidence="12">4.2.1.20</ecNumber>
    </recommendedName>
</protein>
<evidence type="ECO:0000256" key="7">
    <source>
        <dbReference type="ARBA" id="ARBA00022822"/>
    </source>
</evidence>
<dbReference type="HAMAP" id="MF_00133">
    <property type="entry name" value="Trp_synth_beta"/>
    <property type="match status" value="1"/>
</dbReference>
<reference evidence="14" key="1">
    <citation type="submission" date="2021-11" db="EMBL/GenBank/DDBJ databases">
        <title>Halomonas sp., isolated from a coastal aquaculture zone in Dongshan Bay.</title>
        <authorList>
            <person name="Lin W."/>
        </authorList>
    </citation>
    <scope>NUCLEOTIDE SEQUENCE</scope>
    <source>
        <strain evidence="14">Yzlin-01</strain>
    </source>
</reference>
<evidence type="ECO:0000256" key="11">
    <source>
        <dbReference type="ARBA" id="ARBA00049047"/>
    </source>
</evidence>
<dbReference type="GO" id="GO:0004834">
    <property type="term" value="F:tryptophan synthase activity"/>
    <property type="evidence" value="ECO:0007669"/>
    <property type="project" value="UniProtKB-EC"/>
</dbReference>
<evidence type="ECO:0000256" key="2">
    <source>
        <dbReference type="ARBA" id="ARBA00002786"/>
    </source>
</evidence>
<keyword evidence="7 12" id="KW-0822">Tryptophan biosynthesis</keyword>
<dbReference type="RefSeq" id="WP_259035944.1">
    <property type="nucleotide sequence ID" value="NZ_JAJISC010000003.1"/>
</dbReference>
<feature type="modified residue" description="N6-(pyridoxal phosphate)lysine" evidence="12">
    <location>
        <position position="98"/>
    </location>
</feature>
<dbReference type="CDD" id="cd06446">
    <property type="entry name" value="Trp-synth_B"/>
    <property type="match status" value="1"/>
</dbReference>
<evidence type="ECO:0000256" key="5">
    <source>
        <dbReference type="ARBA" id="ARBA00011270"/>
    </source>
</evidence>
<keyword evidence="9 12" id="KW-0057">Aromatic amino acid biosynthesis</keyword>
<dbReference type="Gene3D" id="3.40.50.1100">
    <property type="match status" value="2"/>
</dbReference>
<keyword evidence="15" id="KW-1185">Reference proteome</keyword>
<dbReference type="Proteomes" id="UP001165542">
    <property type="component" value="Unassembled WGS sequence"/>
</dbReference>
<dbReference type="PANTHER" id="PTHR48077">
    <property type="entry name" value="TRYPTOPHAN SYNTHASE-RELATED"/>
    <property type="match status" value="1"/>
</dbReference>
<evidence type="ECO:0000256" key="4">
    <source>
        <dbReference type="ARBA" id="ARBA00009982"/>
    </source>
</evidence>
<evidence type="ECO:0000256" key="12">
    <source>
        <dbReference type="HAMAP-Rule" id="MF_00133"/>
    </source>
</evidence>